<dbReference type="Proteomes" id="UP000483261">
    <property type="component" value="Unassembled WGS sequence"/>
</dbReference>
<dbReference type="InterPro" id="IPR036170">
    <property type="entry name" value="YezG-like_sf"/>
</dbReference>
<protein>
    <submittedName>
        <fullName evidence="1">Agglutinin cell wall attachment protein</fullName>
    </submittedName>
</protein>
<dbReference type="SUPFAM" id="SSF160424">
    <property type="entry name" value="BH3703-like"/>
    <property type="match status" value="1"/>
</dbReference>
<sequence>MTVPPVVRQEQLIDEIALHLADEVEGDWSTLVFNHRNLSMFFTGRIDVHRPDGSLAYARPPDTILALTDELRRVMYEPGKGAWFSARWTIAGGEGEQKANPTKIVFNYDDEPVWHWPAHPGLYALDLETFPRDEERVPAWLRQKVNGARRTL</sequence>
<reference evidence="1 2" key="1">
    <citation type="submission" date="2020-02" db="EMBL/GenBank/DDBJ databases">
        <title>Whole-genome analyses of novel actinobacteria.</title>
        <authorList>
            <person name="Sahin N."/>
        </authorList>
    </citation>
    <scope>NUCLEOTIDE SEQUENCE [LARGE SCALE GENOMIC DNA]</scope>
    <source>
        <strain evidence="1 2">KC13</strain>
    </source>
</reference>
<organism evidence="1 2">
    <name type="scientific">Nocardioides turkmenicus</name>
    <dbReference type="NCBI Taxonomy" id="2711220"/>
    <lineage>
        <taxon>Bacteria</taxon>
        <taxon>Bacillati</taxon>
        <taxon>Actinomycetota</taxon>
        <taxon>Actinomycetes</taxon>
        <taxon>Propionibacteriales</taxon>
        <taxon>Nocardioidaceae</taxon>
        <taxon>Nocardioides</taxon>
    </lineage>
</organism>
<name>A0A6M1R6B0_9ACTN</name>
<gene>
    <name evidence="1" type="ORF">G5C66_10475</name>
</gene>
<dbReference type="AlphaFoldDB" id="A0A6M1R6B0"/>
<evidence type="ECO:0000313" key="1">
    <source>
        <dbReference type="EMBL" id="NGN93159.1"/>
    </source>
</evidence>
<keyword evidence="2" id="KW-1185">Reference proteome</keyword>
<dbReference type="RefSeq" id="WP_165110888.1">
    <property type="nucleotide sequence ID" value="NZ_JAALAA010000007.1"/>
</dbReference>
<proteinExistence type="predicted"/>
<accession>A0A6M1R6B0</accession>
<evidence type="ECO:0000313" key="2">
    <source>
        <dbReference type="Proteomes" id="UP000483261"/>
    </source>
</evidence>
<dbReference type="EMBL" id="JAALAA010000007">
    <property type="protein sequence ID" value="NGN93159.1"/>
    <property type="molecule type" value="Genomic_DNA"/>
</dbReference>
<comment type="caution">
    <text evidence="1">The sequence shown here is derived from an EMBL/GenBank/DDBJ whole genome shotgun (WGS) entry which is preliminary data.</text>
</comment>